<name>A0A7V8VGT6_9BACT</name>
<keyword evidence="2" id="KW-1185">Reference proteome</keyword>
<dbReference type="Proteomes" id="UP000542342">
    <property type="component" value="Unassembled WGS sequence"/>
</dbReference>
<sequence>MAGDYRTAFARVGSLATLAVCVLFCSQAPRLLSQDIPQGQGKRTLYLLLRIPSNKLDDPKQQEDLILQTIKRGIQRAKLKVREEPIIRTVSPAFVEEIQRLIPGSGWRVEAADDAQAEKNGANGNIQEKLNISLLDANNNIYKIQLPSDKYVLKELDVEFANGKLQTFKLSSPKDKQPVALRPNYPGSYVLRLQGNDVPQKCTATILSSKGEQKLSADWPVQSRAYLLILKDFEGNLDELFAVVQDPDLVGNPIQLLSLDQHLFAVASVGLETEPTSFIHGNTLTVVVPDLKTRRVKHVWVYLPISEEKVDEEIARWLKHSSVKNVSKDLPLLIEKNLVRFDPNQRAILDKDVINQPKWWETGRNGKDHFTRTFELKDIPELVNRIPSMWMLTVWIFEDSDGNKELIFIKNRQGKTAPLESQEIITWRQSLPKLKTKPK</sequence>
<dbReference type="AlphaFoldDB" id="A0A7V8VGT6"/>
<gene>
    <name evidence="1" type="ORF">H0921_16125</name>
</gene>
<protein>
    <submittedName>
        <fullName evidence="1">Uncharacterized protein</fullName>
    </submittedName>
</protein>
<proteinExistence type="predicted"/>
<accession>A0A7V8VGT6</accession>
<dbReference type="RefSeq" id="WP_194539549.1">
    <property type="nucleotide sequence ID" value="NZ_JACEFB010000017.1"/>
</dbReference>
<reference evidence="1 2" key="1">
    <citation type="submission" date="2020-07" db="EMBL/GenBank/DDBJ databases">
        <title>Thermogemmata thermophila gen. nov., sp. nov., a novel moderate thermophilic planctomycete from a Kamchatka hot spring.</title>
        <authorList>
            <person name="Elcheninov A.G."/>
            <person name="Podosokorskaya O.A."/>
            <person name="Kovaleva O.L."/>
            <person name="Novikov A."/>
            <person name="Bonch-Osmolovskaya E.A."/>
            <person name="Toshchakov S.V."/>
            <person name="Kublanov I.V."/>
        </authorList>
    </citation>
    <scope>NUCLEOTIDE SEQUENCE [LARGE SCALE GENOMIC DNA]</scope>
    <source>
        <strain evidence="1 2">2918</strain>
    </source>
</reference>
<evidence type="ECO:0000313" key="2">
    <source>
        <dbReference type="Proteomes" id="UP000542342"/>
    </source>
</evidence>
<comment type="caution">
    <text evidence="1">The sequence shown here is derived from an EMBL/GenBank/DDBJ whole genome shotgun (WGS) entry which is preliminary data.</text>
</comment>
<organism evidence="1 2">
    <name type="scientific">Thermogemmata fonticola</name>
    <dbReference type="NCBI Taxonomy" id="2755323"/>
    <lineage>
        <taxon>Bacteria</taxon>
        <taxon>Pseudomonadati</taxon>
        <taxon>Planctomycetota</taxon>
        <taxon>Planctomycetia</taxon>
        <taxon>Gemmatales</taxon>
        <taxon>Gemmataceae</taxon>
        <taxon>Thermogemmata</taxon>
    </lineage>
</organism>
<evidence type="ECO:0000313" key="1">
    <source>
        <dbReference type="EMBL" id="MBA2227686.1"/>
    </source>
</evidence>
<dbReference type="EMBL" id="JACEFB010000017">
    <property type="protein sequence ID" value="MBA2227686.1"/>
    <property type="molecule type" value="Genomic_DNA"/>
</dbReference>